<dbReference type="GO" id="GO:0103117">
    <property type="term" value="F:UDP-3-O-acyl-N-acetylglucosamine deacetylase activity"/>
    <property type="evidence" value="ECO:0007669"/>
    <property type="project" value="UniProtKB-EC"/>
</dbReference>
<comment type="caution">
    <text evidence="12">The sequence shown here is derived from an EMBL/GenBank/DDBJ whole genome shotgun (WGS) entry which is preliminary data.</text>
</comment>
<evidence type="ECO:0000256" key="2">
    <source>
        <dbReference type="ARBA" id="ARBA00002923"/>
    </source>
</evidence>
<dbReference type="Gene3D" id="3.30.1700.10">
    <property type="entry name" value="lpxc deacetylase, domain 2"/>
    <property type="match status" value="1"/>
</dbReference>
<dbReference type="HOGENOM" id="CLU_1317828_0_0_7"/>
<dbReference type="InterPro" id="IPR015870">
    <property type="entry name" value="UDP-acyl_N-AcGlcN_deAcase_N"/>
</dbReference>
<evidence type="ECO:0000256" key="4">
    <source>
        <dbReference type="ARBA" id="ARBA00012745"/>
    </source>
</evidence>
<dbReference type="EMBL" id="AZHX01002290">
    <property type="protein sequence ID" value="ETW95641.1"/>
    <property type="molecule type" value="Genomic_DNA"/>
</dbReference>
<comment type="function">
    <text evidence="2">Catalyzes the hydrolysis of UDP-3-O-myristoyl-N-acetylglucosamine to form UDP-3-O-myristoylglucosamine and acetate, the committed step in lipid A biosynthesis.</text>
</comment>
<reference evidence="12 13" key="1">
    <citation type="journal article" date="2014" name="Nature">
        <title>An environmental bacterial taxon with a large and distinct metabolic repertoire.</title>
        <authorList>
            <person name="Wilson M.C."/>
            <person name="Mori T."/>
            <person name="Ruckert C."/>
            <person name="Uria A.R."/>
            <person name="Helf M.J."/>
            <person name="Takada K."/>
            <person name="Gernert C."/>
            <person name="Steffens U.A."/>
            <person name="Heycke N."/>
            <person name="Schmitt S."/>
            <person name="Rinke C."/>
            <person name="Helfrich E.J."/>
            <person name="Brachmann A.O."/>
            <person name="Gurgui C."/>
            <person name="Wakimoto T."/>
            <person name="Kracht M."/>
            <person name="Crusemann M."/>
            <person name="Hentschel U."/>
            <person name="Abe I."/>
            <person name="Matsunaga S."/>
            <person name="Kalinowski J."/>
            <person name="Takeyama H."/>
            <person name="Piel J."/>
        </authorList>
    </citation>
    <scope>NUCLEOTIDE SEQUENCE [LARGE SCALE GENOMIC DNA]</scope>
    <source>
        <strain evidence="13">TSY2</strain>
    </source>
</reference>
<evidence type="ECO:0000313" key="13">
    <source>
        <dbReference type="Proteomes" id="UP000019140"/>
    </source>
</evidence>
<dbReference type="PANTHER" id="PTHR33694:SF1">
    <property type="entry name" value="UDP-3-O-ACYL-N-ACETYLGLUCOSAMINE DEACETYLASE 1, MITOCHONDRIAL-RELATED"/>
    <property type="match status" value="1"/>
</dbReference>
<comment type="pathway">
    <text evidence="3">Glycolipid biosynthesis; lipid IV(A) biosynthesis; lipid IV(A) from (3R)-3-hydroxytetradecanoyl-[acyl-carrier-protein] and UDP-N-acetyl-alpha-D-glucosamine: step 2/6.</text>
</comment>
<accession>W4LE74</accession>
<dbReference type="AlphaFoldDB" id="W4LE74"/>
<protein>
    <recommendedName>
        <fullName evidence="4">UDP-3-O-acyl-N-acetylglucosamine deacetylase</fullName>
        <ecNumber evidence="4">3.5.1.108</ecNumber>
    </recommendedName>
</protein>
<comment type="cofactor">
    <cofactor evidence="1">
        <name>Zn(2+)</name>
        <dbReference type="ChEBI" id="CHEBI:29105"/>
    </cofactor>
</comment>
<keyword evidence="5" id="KW-0444">Lipid biosynthesis</keyword>
<dbReference type="PATRIC" id="fig|1429439.4.peg.7928"/>
<dbReference type="PANTHER" id="PTHR33694">
    <property type="entry name" value="UDP-3-O-ACYL-N-ACETYLGLUCOSAMINE DEACETYLASE 1, MITOCHONDRIAL-RELATED"/>
    <property type="match status" value="1"/>
</dbReference>
<keyword evidence="7" id="KW-0479">Metal-binding</keyword>
<evidence type="ECO:0000256" key="10">
    <source>
        <dbReference type="ARBA" id="ARBA00023098"/>
    </source>
</evidence>
<evidence type="ECO:0000256" key="11">
    <source>
        <dbReference type="ARBA" id="ARBA00024535"/>
    </source>
</evidence>
<evidence type="ECO:0000256" key="7">
    <source>
        <dbReference type="ARBA" id="ARBA00022723"/>
    </source>
</evidence>
<dbReference type="Pfam" id="PF03331">
    <property type="entry name" value="LpxC"/>
    <property type="match status" value="1"/>
</dbReference>
<feature type="non-terminal residue" evidence="12">
    <location>
        <position position="1"/>
    </location>
</feature>
<dbReference type="EC" id="3.5.1.108" evidence="4"/>
<dbReference type="SUPFAM" id="SSF54211">
    <property type="entry name" value="Ribosomal protein S5 domain 2-like"/>
    <property type="match status" value="2"/>
</dbReference>
<keyword evidence="6" id="KW-0441">Lipid A biosynthesis</keyword>
<evidence type="ECO:0000256" key="6">
    <source>
        <dbReference type="ARBA" id="ARBA00022556"/>
    </source>
</evidence>
<name>W4LE74_9BACT</name>
<dbReference type="GO" id="GO:0046872">
    <property type="term" value="F:metal ion binding"/>
    <property type="evidence" value="ECO:0007669"/>
    <property type="project" value="UniProtKB-KW"/>
</dbReference>
<dbReference type="Proteomes" id="UP000019140">
    <property type="component" value="Unassembled WGS sequence"/>
</dbReference>
<evidence type="ECO:0000313" key="12">
    <source>
        <dbReference type="EMBL" id="ETW95641.1"/>
    </source>
</evidence>
<keyword evidence="10" id="KW-0443">Lipid metabolism</keyword>
<evidence type="ECO:0000256" key="5">
    <source>
        <dbReference type="ARBA" id="ARBA00022516"/>
    </source>
</evidence>
<keyword evidence="9" id="KW-0862">Zinc</keyword>
<proteinExistence type="predicted"/>
<keyword evidence="13" id="KW-1185">Reference proteome</keyword>
<dbReference type="InterPro" id="IPR004463">
    <property type="entry name" value="UDP-acyl_GlcNac_deAcase"/>
</dbReference>
<dbReference type="UniPathway" id="UPA00359">
    <property type="reaction ID" value="UER00478"/>
</dbReference>
<organism evidence="12 13">
    <name type="scientific">Candidatus Entotheonella gemina</name>
    <dbReference type="NCBI Taxonomy" id="1429439"/>
    <lineage>
        <taxon>Bacteria</taxon>
        <taxon>Pseudomonadati</taxon>
        <taxon>Nitrospinota/Tectimicrobiota group</taxon>
        <taxon>Candidatus Tectimicrobiota</taxon>
        <taxon>Candidatus Entotheonellia</taxon>
        <taxon>Candidatus Entotheonellales</taxon>
        <taxon>Candidatus Entotheonellaceae</taxon>
        <taxon>Candidatus Entotheonella</taxon>
    </lineage>
</organism>
<comment type="catalytic activity">
    <reaction evidence="11">
        <text>a UDP-3-O-[(3R)-3-hydroxyacyl]-N-acetyl-alpha-D-glucosamine + H2O = a UDP-3-O-[(3R)-3-hydroxyacyl]-alpha-D-glucosamine + acetate</text>
        <dbReference type="Rhea" id="RHEA:67816"/>
        <dbReference type="ChEBI" id="CHEBI:15377"/>
        <dbReference type="ChEBI" id="CHEBI:30089"/>
        <dbReference type="ChEBI" id="CHEBI:137740"/>
        <dbReference type="ChEBI" id="CHEBI:173225"/>
        <dbReference type="EC" id="3.5.1.108"/>
    </reaction>
</comment>
<dbReference type="GO" id="GO:0009245">
    <property type="term" value="P:lipid A biosynthetic process"/>
    <property type="evidence" value="ECO:0007669"/>
    <property type="project" value="UniProtKB-KW"/>
</dbReference>
<evidence type="ECO:0000256" key="3">
    <source>
        <dbReference type="ARBA" id="ARBA00005002"/>
    </source>
</evidence>
<dbReference type="InterPro" id="IPR020568">
    <property type="entry name" value="Ribosomal_Su5_D2-typ_SF"/>
</dbReference>
<sequence length="208" mass="23059">NTVEHLMSALHAYQLTNVLITLGDEVPIMDGSALAFCQQIEDAGIIEQEALTECFAVDQCYGSSDADPETKSIVIEPYDGFRITYRVSYPAPIGTQEWTYEHQSGAHYREELAPARTFGFVQDVEAMHNAGLIPGCRFNNAILLGGGHIVNTVPLRFPNEFVRHKILDIMGDFYLLGQPIRGHIRANMTGHTDNIALVRQLQTVLTAV</sequence>
<evidence type="ECO:0000256" key="1">
    <source>
        <dbReference type="ARBA" id="ARBA00001947"/>
    </source>
</evidence>
<evidence type="ECO:0000256" key="9">
    <source>
        <dbReference type="ARBA" id="ARBA00022833"/>
    </source>
</evidence>
<evidence type="ECO:0000256" key="8">
    <source>
        <dbReference type="ARBA" id="ARBA00022801"/>
    </source>
</evidence>
<gene>
    <name evidence="12" type="ORF">ETSY2_47850</name>
</gene>
<dbReference type="GO" id="GO:0016020">
    <property type="term" value="C:membrane"/>
    <property type="evidence" value="ECO:0007669"/>
    <property type="project" value="GOC"/>
</dbReference>
<keyword evidence="8" id="KW-0378">Hydrolase</keyword>
<dbReference type="Gene3D" id="3.30.230.20">
    <property type="entry name" value="lpxc deacetylase, domain 1"/>
    <property type="match status" value="1"/>
</dbReference>
<dbReference type="InterPro" id="IPR011334">
    <property type="entry name" value="UDP-acyl_GlcNac_deAcase_C"/>
</dbReference>